<dbReference type="Pfam" id="PF00990">
    <property type="entry name" value="GGDEF"/>
    <property type="match status" value="1"/>
</dbReference>
<dbReference type="SMART" id="SM00267">
    <property type="entry name" value="GGDEF"/>
    <property type="match status" value="1"/>
</dbReference>
<evidence type="ECO:0000313" key="2">
    <source>
        <dbReference type="EMBL" id="RGX33156.1"/>
    </source>
</evidence>
<protein>
    <submittedName>
        <fullName evidence="2">Diguanylate cyclase</fullName>
    </submittedName>
</protein>
<dbReference type="PANTHER" id="PTHR45138">
    <property type="entry name" value="REGULATORY COMPONENTS OF SENSORY TRANSDUCTION SYSTEM"/>
    <property type="match status" value="1"/>
</dbReference>
<dbReference type="GO" id="GO:1902201">
    <property type="term" value="P:negative regulation of bacterial-type flagellum-dependent cell motility"/>
    <property type="evidence" value="ECO:0007669"/>
    <property type="project" value="TreeGrafter"/>
</dbReference>
<comment type="caution">
    <text evidence="2">The sequence shown here is derived from an EMBL/GenBank/DDBJ whole genome shotgun (WGS) entry which is preliminary data.</text>
</comment>
<dbReference type="PANTHER" id="PTHR45138:SF9">
    <property type="entry name" value="DIGUANYLATE CYCLASE DGCM-RELATED"/>
    <property type="match status" value="1"/>
</dbReference>
<evidence type="ECO:0000313" key="3">
    <source>
        <dbReference type="Proteomes" id="UP000283880"/>
    </source>
</evidence>
<dbReference type="NCBIfam" id="TIGR00254">
    <property type="entry name" value="GGDEF"/>
    <property type="match status" value="1"/>
</dbReference>
<dbReference type="CDD" id="cd01949">
    <property type="entry name" value="GGDEF"/>
    <property type="match status" value="1"/>
</dbReference>
<dbReference type="OrthoDB" id="9805474at2"/>
<dbReference type="PROSITE" id="PS50887">
    <property type="entry name" value="GGDEF"/>
    <property type="match status" value="1"/>
</dbReference>
<dbReference type="InterPro" id="IPR050469">
    <property type="entry name" value="Diguanylate_Cyclase"/>
</dbReference>
<accession>A0A413FLJ1</accession>
<proteinExistence type="predicted"/>
<dbReference type="EMBL" id="QSBM01000001">
    <property type="protein sequence ID" value="RGX33156.1"/>
    <property type="molecule type" value="Genomic_DNA"/>
</dbReference>
<dbReference type="GO" id="GO:0052621">
    <property type="term" value="F:diguanylate cyclase activity"/>
    <property type="evidence" value="ECO:0007669"/>
    <property type="project" value="TreeGrafter"/>
</dbReference>
<reference evidence="2 3" key="1">
    <citation type="submission" date="2018-08" db="EMBL/GenBank/DDBJ databases">
        <title>A genome reference for cultivated species of the human gut microbiota.</title>
        <authorList>
            <person name="Zou Y."/>
            <person name="Xue W."/>
            <person name="Luo G."/>
        </authorList>
    </citation>
    <scope>NUCLEOTIDE SEQUENCE [LARGE SCALE GENOMIC DNA]</scope>
    <source>
        <strain evidence="2 3">AF04-15</strain>
    </source>
</reference>
<dbReference type="GO" id="GO:0043709">
    <property type="term" value="P:cell adhesion involved in single-species biofilm formation"/>
    <property type="evidence" value="ECO:0007669"/>
    <property type="project" value="TreeGrafter"/>
</dbReference>
<dbReference type="GO" id="GO:0005886">
    <property type="term" value="C:plasma membrane"/>
    <property type="evidence" value="ECO:0007669"/>
    <property type="project" value="TreeGrafter"/>
</dbReference>
<dbReference type="Proteomes" id="UP000283880">
    <property type="component" value="Unassembled WGS sequence"/>
</dbReference>
<dbReference type="InterPro" id="IPR000160">
    <property type="entry name" value="GGDEF_dom"/>
</dbReference>
<dbReference type="Gene3D" id="3.30.70.270">
    <property type="match status" value="1"/>
</dbReference>
<dbReference type="InterPro" id="IPR029787">
    <property type="entry name" value="Nucleotide_cyclase"/>
</dbReference>
<dbReference type="InterPro" id="IPR043128">
    <property type="entry name" value="Rev_trsase/Diguanyl_cyclase"/>
</dbReference>
<name>A0A413FLJ1_9FIRM</name>
<dbReference type="AlphaFoldDB" id="A0A413FLJ1"/>
<feature type="domain" description="GGDEF" evidence="1">
    <location>
        <begin position="45"/>
        <end position="177"/>
    </location>
</feature>
<evidence type="ECO:0000259" key="1">
    <source>
        <dbReference type="PROSITE" id="PS50887"/>
    </source>
</evidence>
<sequence>MNDAFLSLLEENKRLSHLAETDWLTGLYNRMAVEKKVNELLSKRQCGVLFVIDVDHFKAINDRYGHLAGDGVLQEIAHALTDMTLCNDVIGRIGGDEFVIFMPIRQGPDFVESRCRQIEQHFRDLPRSQFMESSLSLTVCGSCYQKGDSYSRLFDRADQCLLKEKAARRKRKRSGETGPDRSPVDRSLEIDIKRISRELSEPGQANGAYCQDFDNFVNIYRFVERRLRRAKSSVYTILITLMDEGGDFPVLQEIGPLMDSLHEMIQYSLRSGDVFTRYSSCQFLIMVCDATDLQTDSIAERIREKFDRDNLGRNGYKLTYNRYPLQPAFSSQGEA</sequence>
<dbReference type="SUPFAM" id="SSF55073">
    <property type="entry name" value="Nucleotide cyclase"/>
    <property type="match status" value="1"/>
</dbReference>
<gene>
    <name evidence="2" type="ORF">DWV29_02820</name>
</gene>
<organism evidence="2 3">
    <name type="scientific">Enterocloster asparagiformis</name>
    <dbReference type="NCBI Taxonomy" id="333367"/>
    <lineage>
        <taxon>Bacteria</taxon>
        <taxon>Bacillati</taxon>
        <taxon>Bacillota</taxon>
        <taxon>Clostridia</taxon>
        <taxon>Lachnospirales</taxon>
        <taxon>Lachnospiraceae</taxon>
        <taxon>Enterocloster</taxon>
    </lineage>
</organism>
<dbReference type="RefSeq" id="WP_024734551.1">
    <property type="nucleotide sequence ID" value="NZ_CABMHH010000040.1"/>
</dbReference>